<feature type="transmembrane region" description="Helical" evidence="2">
    <location>
        <begin position="199"/>
        <end position="222"/>
    </location>
</feature>
<feature type="transmembrane region" description="Helical" evidence="2">
    <location>
        <begin position="261"/>
        <end position="283"/>
    </location>
</feature>
<feature type="transmembrane region" description="Helical" evidence="2">
    <location>
        <begin position="423"/>
        <end position="444"/>
    </location>
</feature>
<dbReference type="AlphaFoldDB" id="A0A4Y9EKE4"/>
<feature type="transmembrane region" description="Helical" evidence="2">
    <location>
        <begin position="169"/>
        <end position="187"/>
    </location>
</feature>
<keyword evidence="2" id="KW-1133">Transmembrane helix</keyword>
<feature type="transmembrane region" description="Helical" evidence="2">
    <location>
        <begin position="137"/>
        <end position="157"/>
    </location>
</feature>
<comment type="caution">
    <text evidence="3">The sequence shown here is derived from an EMBL/GenBank/DDBJ whole genome shotgun (WGS) entry which is preliminary data.</text>
</comment>
<protein>
    <submittedName>
        <fullName evidence="3">MATE family efflux transporter</fullName>
    </submittedName>
</protein>
<feature type="transmembrane region" description="Helical" evidence="2">
    <location>
        <begin position="289"/>
        <end position="310"/>
    </location>
</feature>
<gene>
    <name evidence="3" type="ORF">EUV02_13310</name>
</gene>
<dbReference type="Proteomes" id="UP000297737">
    <property type="component" value="Unassembled WGS sequence"/>
</dbReference>
<dbReference type="GO" id="GO:0015297">
    <property type="term" value="F:antiporter activity"/>
    <property type="evidence" value="ECO:0007669"/>
    <property type="project" value="InterPro"/>
</dbReference>
<feature type="transmembrane region" description="Helical" evidence="2">
    <location>
        <begin position="355"/>
        <end position="378"/>
    </location>
</feature>
<dbReference type="InterPro" id="IPR050222">
    <property type="entry name" value="MATE_MdtK"/>
</dbReference>
<evidence type="ECO:0000256" key="2">
    <source>
        <dbReference type="SAM" id="Phobius"/>
    </source>
</evidence>
<dbReference type="InterPro" id="IPR002528">
    <property type="entry name" value="MATE_fam"/>
</dbReference>
<feature type="transmembrane region" description="Helical" evidence="2">
    <location>
        <begin position="55"/>
        <end position="77"/>
    </location>
</feature>
<accession>A0A4Y9EKE4</accession>
<keyword evidence="2" id="KW-0812">Transmembrane</keyword>
<dbReference type="PANTHER" id="PTHR43298">
    <property type="entry name" value="MULTIDRUG RESISTANCE PROTEIN NORM-RELATED"/>
    <property type="match status" value="1"/>
</dbReference>
<feature type="transmembrane region" description="Helical" evidence="2">
    <location>
        <begin position="322"/>
        <end position="343"/>
    </location>
</feature>
<feature type="transmembrane region" description="Helical" evidence="2">
    <location>
        <begin position="390"/>
        <end position="411"/>
    </location>
</feature>
<feature type="transmembrane region" description="Helical" evidence="2">
    <location>
        <begin position="98"/>
        <end position="117"/>
    </location>
</feature>
<evidence type="ECO:0000313" key="4">
    <source>
        <dbReference type="Proteomes" id="UP000297737"/>
    </source>
</evidence>
<keyword evidence="4" id="KW-1185">Reference proteome</keyword>
<dbReference type="RefSeq" id="WP_135246776.1">
    <property type="nucleotide sequence ID" value="NZ_SIHO01000003.1"/>
</dbReference>
<evidence type="ECO:0000313" key="3">
    <source>
        <dbReference type="EMBL" id="TFU01272.1"/>
    </source>
</evidence>
<reference evidence="3 4" key="1">
    <citation type="submission" date="2019-02" db="EMBL/GenBank/DDBJ databases">
        <title>Polymorphobacter sp. isolated from the lake at the Tibet of China.</title>
        <authorList>
            <person name="Li A."/>
        </authorList>
    </citation>
    <scope>NUCLEOTIDE SEQUENCE [LARGE SCALE GENOMIC DNA]</scope>
    <source>
        <strain evidence="3 4">DJ1R-1</strain>
    </source>
</reference>
<evidence type="ECO:0000256" key="1">
    <source>
        <dbReference type="ARBA" id="ARBA00022448"/>
    </source>
</evidence>
<dbReference type="GO" id="GO:0005886">
    <property type="term" value="C:plasma membrane"/>
    <property type="evidence" value="ECO:0007669"/>
    <property type="project" value="TreeGrafter"/>
</dbReference>
<sequence>MTSAPATTEDIPVAIGPLLRLAAPVVVSRLGIMAMGLTDTLVVGRHSATELGYQALGWAPTAIVLTTSIGLLSGVQVMTSQAIGEGRAADTGAILRRGLVYSLWVGILAALVLGGLGGPLMHHIGLATDLADGSTPVLQLFALSLIPILIADTGVFWLEAHGHPVRGMVAMWGANAVNLVLNLWLVPGTSPFPVAGATASAWATLGARVALLAFVAALIFGWSKSRGLGVFDKAPRDPAAAAEMRRVGYGASVSHFVETSAFAGMSIYAGWLGVTAVATWAIVLNVAALIFMVPLGLAVATSVLVGRSWGADDLPAVRRAGTLGFSATLAVTLFICGVVGFGADRIAAAYTLDPAVRAATTAALLLSCLFFVADGLQVVAAQSLRARGDVWVPSLTHAISYSMVMLPLGYYLALPAGLGVPGIVWAVIAASLCAAGLLLTRFYWTARGLHHG</sequence>
<dbReference type="EMBL" id="SIHO01000003">
    <property type="protein sequence ID" value="TFU01272.1"/>
    <property type="molecule type" value="Genomic_DNA"/>
</dbReference>
<dbReference type="Pfam" id="PF01554">
    <property type="entry name" value="MatE"/>
    <property type="match status" value="2"/>
</dbReference>
<dbReference type="GO" id="GO:0042910">
    <property type="term" value="F:xenobiotic transmembrane transporter activity"/>
    <property type="evidence" value="ECO:0007669"/>
    <property type="project" value="InterPro"/>
</dbReference>
<keyword evidence="2" id="KW-0472">Membrane</keyword>
<name>A0A4Y9EKE4_9SPHN</name>
<dbReference type="OrthoDB" id="9780160at2"/>
<organism evidence="3 4">
    <name type="scientific">Glacieibacterium arshaanense</name>
    <dbReference type="NCBI Taxonomy" id="2511025"/>
    <lineage>
        <taxon>Bacteria</taxon>
        <taxon>Pseudomonadati</taxon>
        <taxon>Pseudomonadota</taxon>
        <taxon>Alphaproteobacteria</taxon>
        <taxon>Sphingomonadales</taxon>
        <taxon>Sphingosinicellaceae</taxon>
        <taxon>Glacieibacterium</taxon>
    </lineage>
</organism>
<proteinExistence type="predicted"/>
<dbReference type="PANTHER" id="PTHR43298:SF2">
    <property type="entry name" value="FMN_FAD EXPORTER YEEO-RELATED"/>
    <property type="match status" value="1"/>
</dbReference>
<keyword evidence="1" id="KW-0813">Transport</keyword>